<dbReference type="InterPro" id="IPR034660">
    <property type="entry name" value="DinB/YfiT-like"/>
</dbReference>
<accession>A0A3A1N4C7</accession>
<dbReference type="OrthoDB" id="893570at2"/>
<proteinExistence type="predicted"/>
<reference evidence="1 2" key="1">
    <citation type="submission" date="2018-08" db="EMBL/GenBank/DDBJ databases">
        <title>Proposal of Muricauda 72 sp.nov. and Muricauda NH166 sp.nov., isolated from seawater.</title>
        <authorList>
            <person name="Cheng H."/>
            <person name="Wu Y.-H."/>
            <person name="Guo L.-L."/>
            <person name="Xu X.-W."/>
        </authorList>
    </citation>
    <scope>NUCLEOTIDE SEQUENCE [LARGE SCALE GENOMIC DNA]</scope>
    <source>
        <strain evidence="1 2">KCTC 22173</strain>
    </source>
</reference>
<dbReference type="Proteomes" id="UP000266067">
    <property type="component" value="Unassembled WGS sequence"/>
</dbReference>
<dbReference type="EMBL" id="QXFH01000077">
    <property type="protein sequence ID" value="RIV30711.1"/>
    <property type="molecule type" value="Genomic_DNA"/>
</dbReference>
<evidence type="ECO:0000313" key="1">
    <source>
        <dbReference type="EMBL" id="RIV30711.1"/>
    </source>
</evidence>
<dbReference type="Pfam" id="PF07609">
    <property type="entry name" value="DUF1572"/>
    <property type="match status" value="1"/>
</dbReference>
<dbReference type="InterPro" id="IPR011466">
    <property type="entry name" value="DUF1572"/>
</dbReference>
<dbReference type="RefSeq" id="WP_119609571.1">
    <property type="nucleotide sequence ID" value="NZ_QXFH01000077.1"/>
</dbReference>
<sequence length="175" mass="20290">MDKERQLQEDLVWNAGYRMNESLRMIKICVEQLSEKQVWEKPNESSNSIANLILHLCGNITQYGIASIQNLEDTRLRDAEFTTESGYTKKELMKKLEDTIDEAKRAFYEAPLEELLRKRHVQGFNFSGVGNIIHVTEHLSYHTGQIALWTKILQNKDLGFYGDVNLNVKNETKNI</sequence>
<organism evidence="1 2">
    <name type="scientific">Flagellimonas lutimaris</name>
    <dbReference type="NCBI Taxonomy" id="475082"/>
    <lineage>
        <taxon>Bacteria</taxon>
        <taxon>Pseudomonadati</taxon>
        <taxon>Bacteroidota</taxon>
        <taxon>Flavobacteriia</taxon>
        <taxon>Flavobacteriales</taxon>
        <taxon>Flavobacteriaceae</taxon>
        <taxon>Flagellimonas</taxon>
    </lineage>
</organism>
<protein>
    <submittedName>
        <fullName evidence="1">DUF1572 domain-containing protein</fullName>
    </submittedName>
</protein>
<dbReference type="AlphaFoldDB" id="A0A3A1N4C7"/>
<name>A0A3A1N4C7_9FLAO</name>
<keyword evidence="2" id="KW-1185">Reference proteome</keyword>
<dbReference type="SUPFAM" id="SSF109854">
    <property type="entry name" value="DinB/YfiT-like putative metalloenzymes"/>
    <property type="match status" value="1"/>
</dbReference>
<gene>
    <name evidence="1" type="ORF">D2V08_16700</name>
</gene>
<evidence type="ECO:0000313" key="2">
    <source>
        <dbReference type="Proteomes" id="UP000266067"/>
    </source>
</evidence>
<comment type="caution">
    <text evidence="1">The sequence shown here is derived from an EMBL/GenBank/DDBJ whole genome shotgun (WGS) entry which is preliminary data.</text>
</comment>
<dbReference type="Gene3D" id="1.20.120.450">
    <property type="entry name" value="dinb family like domain"/>
    <property type="match status" value="1"/>
</dbReference>